<name>A0A7V2B0P0_RHOMR</name>
<evidence type="ECO:0000256" key="1">
    <source>
        <dbReference type="SAM" id="SignalP"/>
    </source>
</evidence>
<evidence type="ECO:0000259" key="2">
    <source>
        <dbReference type="PROSITE" id="PS50933"/>
    </source>
</evidence>
<protein>
    <submittedName>
        <fullName evidence="3">CHRD domain-containing protein</fullName>
    </submittedName>
</protein>
<dbReference type="Gene3D" id="2.60.40.4070">
    <property type="match status" value="1"/>
</dbReference>
<dbReference type="PROSITE" id="PS50933">
    <property type="entry name" value="CHRD"/>
    <property type="match status" value="2"/>
</dbReference>
<dbReference type="Pfam" id="PF07452">
    <property type="entry name" value="CHRD"/>
    <property type="match status" value="3"/>
</dbReference>
<sequence length="482" mass="51385">MQTPYTILSGLLVMLLAAAPLQAQTFFTAILTPDQETSSVTSSGRGTAAMALTEEGLQFIVTVEGLTGLIQAAHFHRAPAGQDGPVVRAIPFEGSTAQGVWRPTDAQPLTDELIQALLAGELYVNVHTAQYPAGEIRGQIRLASGTALRARLTPSQESHDVMSNGYGVAELTFTPAGLVYHITVVDLSGPVQAAHFHYGAAGVDGPVVHPISFSGNQASGVWTNLPDSLIVALLTGHLYLNVHTTQYPAGEIRGQVELAEGISAAVLLDPSQETSSVTSSGRGTAFLTLTEAGLVYHITVSDLTGPVQAAHFHRAPAGQDGPVVRAIPFEGSTAQGVWRPTDAQPLTDELIQALLAGELYVNVHTAQYPAGEIRGQIRPRQLVLTSIEPVEGTPPTLLELHPNYPNPFREKTTITFALPQTMPATLAIYNLLGQRIVTLVDGQLPAGRYEVVFEASTLPAGLYQYRLETPQGIQSRTLMHLR</sequence>
<comment type="caution">
    <text evidence="3">The sequence shown here is derived from an EMBL/GenBank/DDBJ whole genome shotgun (WGS) entry which is preliminary data.</text>
</comment>
<dbReference type="InterPro" id="IPR010895">
    <property type="entry name" value="CHRD"/>
</dbReference>
<dbReference type="PANTHER" id="PTHR46526:SF1">
    <property type="entry name" value="CHORDIN"/>
    <property type="match status" value="1"/>
</dbReference>
<dbReference type="InterPro" id="IPR026444">
    <property type="entry name" value="Secre_tail"/>
</dbReference>
<dbReference type="InterPro" id="IPR052278">
    <property type="entry name" value="Chordin-like_regulators"/>
</dbReference>
<reference evidence="3" key="1">
    <citation type="journal article" date="2020" name="mSystems">
        <title>Genome- and Community-Level Interaction Insights into Carbon Utilization and Element Cycling Functions of Hydrothermarchaeota in Hydrothermal Sediment.</title>
        <authorList>
            <person name="Zhou Z."/>
            <person name="Liu Y."/>
            <person name="Xu W."/>
            <person name="Pan J."/>
            <person name="Luo Z.H."/>
            <person name="Li M."/>
        </authorList>
    </citation>
    <scope>NUCLEOTIDE SEQUENCE [LARGE SCALE GENOMIC DNA]</scope>
    <source>
        <strain evidence="3">SpSt-143</strain>
    </source>
</reference>
<proteinExistence type="predicted"/>
<feature type="domain" description="CHRD" evidence="2">
    <location>
        <begin position="259"/>
        <end position="382"/>
    </location>
</feature>
<organism evidence="3">
    <name type="scientific">Rhodothermus marinus</name>
    <name type="common">Rhodothermus obamensis</name>
    <dbReference type="NCBI Taxonomy" id="29549"/>
    <lineage>
        <taxon>Bacteria</taxon>
        <taxon>Pseudomonadati</taxon>
        <taxon>Rhodothermota</taxon>
        <taxon>Rhodothermia</taxon>
        <taxon>Rhodothermales</taxon>
        <taxon>Rhodothermaceae</taxon>
        <taxon>Rhodothermus</taxon>
    </lineage>
</organism>
<dbReference type="SMART" id="SM00754">
    <property type="entry name" value="CHRD"/>
    <property type="match status" value="3"/>
</dbReference>
<dbReference type="NCBIfam" id="TIGR04183">
    <property type="entry name" value="Por_Secre_tail"/>
    <property type="match status" value="1"/>
</dbReference>
<feature type="signal peptide" evidence="1">
    <location>
        <begin position="1"/>
        <end position="23"/>
    </location>
</feature>
<dbReference type="EMBL" id="DSGB01000005">
    <property type="protein sequence ID" value="HER96135.1"/>
    <property type="molecule type" value="Genomic_DNA"/>
</dbReference>
<keyword evidence="1" id="KW-0732">Signal</keyword>
<gene>
    <name evidence="3" type="ORF">ENO59_06415</name>
</gene>
<dbReference type="GO" id="GO:0005615">
    <property type="term" value="C:extracellular space"/>
    <property type="evidence" value="ECO:0007669"/>
    <property type="project" value="TreeGrafter"/>
</dbReference>
<accession>A0A7V2B0P0</accession>
<dbReference type="GO" id="GO:0036122">
    <property type="term" value="F:BMP binding"/>
    <property type="evidence" value="ECO:0007669"/>
    <property type="project" value="TreeGrafter"/>
</dbReference>
<dbReference type="PANTHER" id="PTHR46526">
    <property type="entry name" value="CHORDIN"/>
    <property type="match status" value="1"/>
</dbReference>
<evidence type="ECO:0000313" key="3">
    <source>
        <dbReference type="EMBL" id="HER96135.1"/>
    </source>
</evidence>
<dbReference type="AlphaFoldDB" id="A0A7V2B0P0"/>
<feature type="domain" description="CHRD" evidence="2">
    <location>
        <begin position="23"/>
        <end position="145"/>
    </location>
</feature>
<feature type="chain" id="PRO_5031412662" evidence="1">
    <location>
        <begin position="24"/>
        <end position="482"/>
    </location>
</feature>